<comment type="caution">
    <text evidence="1">The sequence shown here is derived from an EMBL/GenBank/DDBJ whole genome shotgun (WGS) entry which is preliminary data.</text>
</comment>
<proteinExistence type="predicted"/>
<sequence>LTSRGWVVASVCRSDEGFAVCLYWVVASAYRLLVQLCGVLGARLPRFEFEGVGARVRTVCVVTLLVSSVSN</sequence>
<gene>
    <name evidence="1" type="ORF">Taro_007765</name>
</gene>
<name>A0A843TV62_COLES</name>
<evidence type="ECO:0000313" key="2">
    <source>
        <dbReference type="Proteomes" id="UP000652761"/>
    </source>
</evidence>
<reference evidence="1" key="1">
    <citation type="submission" date="2017-07" db="EMBL/GenBank/DDBJ databases">
        <title>Taro Niue Genome Assembly and Annotation.</title>
        <authorList>
            <person name="Atibalentja N."/>
            <person name="Keating K."/>
            <person name="Fields C.J."/>
        </authorList>
    </citation>
    <scope>NUCLEOTIDE SEQUENCE</scope>
    <source>
        <strain evidence="1">Niue_2</strain>
        <tissue evidence="1">Leaf</tissue>
    </source>
</reference>
<protein>
    <submittedName>
        <fullName evidence="1">Uncharacterized protein</fullName>
    </submittedName>
</protein>
<dbReference type="EMBL" id="NMUH01000250">
    <property type="protein sequence ID" value="MQL75398.1"/>
    <property type="molecule type" value="Genomic_DNA"/>
</dbReference>
<dbReference type="Proteomes" id="UP000652761">
    <property type="component" value="Unassembled WGS sequence"/>
</dbReference>
<evidence type="ECO:0000313" key="1">
    <source>
        <dbReference type="EMBL" id="MQL75398.1"/>
    </source>
</evidence>
<feature type="non-terminal residue" evidence="1">
    <location>
        <position position="1"/>
    </location>
</feature>
<organism evidence="1 2">
    <name type="scientific">Colocasia esculenta</name>
    <name type="common">Wild taro</name>
    <name type="synonym">Arum esculentum</name>
    <dbReference type="NCBI Taxonomy" id="4460"/>
    <lineage>
        <taxon>Eukaryota</taxon>
        <taxon>Viridiplantae</taxon>
        <taxon>Streptophyta</taxon>
        <taxon>Embryophyta</taxon>
        <taxon>Tracheophyta</taxon>
        <taxon>Spermatophyta</taxon>
        <taxon>Magnoliopsida</taxon>
        <taxon>Liliopsida</taxon>
        <taxon>Araceae</taxon>
        <taxon>Aroideae</taxon>
        <taxon>Colocasieae</taxon>
        <taxon>Colocasia</taxon>
    </lineage>
</organism>
<dbReference type="AlphaFoldDB" id="A0A843TV62"/>
<accession>A0A843TV62</accession>
<feature type="non-terminal residue" evidence="1">
    <location>
        <position position="71"/>
    </location>
</feature>
<keyword evidence="2" id="KW-1185">Reference proteome</keyword>